<comment type="caution">
    <text evidence="9">The sequence shown here is derived from an EMBL/GenBank/DDBJ whole genome shotgun (WGS) entry which is preliminary data.</text>
</comment>
<accession>A0ABW2ZNX9</accession>
<name>A0ABW2ZNX9_9MICO</name>
<evidence type="ECO:0000256" key="4">
    <source>
        <dbReference type="ARBA" id="ARBA00023029"/>
    </source>
</evidence>
<keyword evidence="4" id="KW-0799">Topoisomerase</keyword>
<dbReference type="InterPro" id="IPR011010">
    <property type="entry name" value="DNA_brk_join_enz"/>
</dbReference>
<dbReference type="Pfam" id="PF01028">
    <property type="entry name" value="Topoisom_I"/>
    <property type="match status" value="1"/>
</dbReference>
<comment type="catalytic activity">
    <reaction evidence="1">
        <text>ATP-independent breakage of single-stranded DNA, followed by passage and rejoining.</text>
        <dbReference type="EC" id="5.6.2.1"/>
    </reaction>
</comment>
<dbReference type="InterPro" id="IPR013500">
    <property type="entry name" value="TopoI_cat_euk"/>
</dbReference>
<gene>
    <name evidence="9" type="ORF">ACFQZV_03255</name>
</gene>
<dbReference type="Gene3D" id="3.30.66.10">
    <property type="entry name" value="DNA topoisomerase I domain"/>
    <property type="match status" value="1"/>
</dbReference>
<evidence type="ECO:0000313" key="9">
    <source>
        <dbReference type="EMBL" id="MFD0780317.1"/>
    </source>
</evidence>
<dbReference type="InterPro" id="IPR049331">
    <property type="entry name" value="Top1B_N_bact"/>
</dbReference>
<dbReference type="Gene3D" id="1.10.132.120">
    <property type="match status" value="1"/>
</dbReference>
<feature type="domain" description="DNA topoisomerase I catalytic core eukaryotic-type" evidence="7">
    <location>
        <begin position="84"/>
        <end position="288"/>
    </location>
</feature>
<dbReference type="EMBL" id="JBHTIM010000001">
    <property type="protein sequence ID" value="MFD0780317.1"/>
    <property type="molecule type" value="Genomic_DNA"/>
</dbReference>
<reference evidence="10" key="1">
    <citation type="journal article" date="2019" name="Int. J. Syst. Evol. Microbiol.">
        <title>The Global Catalogue of Microorganisms (GCM) 10K type strain sequencing project: providing services to taxonomists for standard genome sequencing and annotation.</title>
        <authorList>
            <consortium name="The Broad Institute Genomics Platform"/>
            <consortium name="The Broad Institute Genome Sequencing Center for Infectious Disease"/>
            <person name="Wu L."/>
            <person name="Ma J."/>
        </authorList>
    </citation>
    <scope>NUCLEOTIDE SEQUENCE [LARGE SCALE GENOMIC DNA]</scope>
    <source>
        <strain evidence="10">CCUG 50754</strain>
    </source>
</reference>
<dbReference type="RefSeq" id="WP_378754034.1">
    <property type="nucleotide sequence ID" value="NZ_JBHSSV010000026.1"/>
</dbReference>
<evidence type="ECO:0000259" key="8">
    <source>
        <dbReference type="Pfam" id="PF21338"/>
    </source>
</evidence>
<comment type="similarity">
    <text evidence="2">Belongs to the type IB topoisomerase family.</text>
</comment>
<dbReference type="Gene3D" id="3.90.15.10">
    <property type="entry name" value="Topoisomerase I, Chain A, domain 3"/>
    <property type="match status" value="1"/>
</dbReference>
<keyword evidence="5" id="KW-0238">DNA-binding</keyword>
<evidence type="ECO:0000256" key="2">
    <source>
        <dbReference type="ARBA" id="ARBA00006645"/>
    </source>
</evidence>
<sequence length="324" mass="36036">MALSVRRVHPDETPGYRRVRAGRGFRYETDTGHSVSDEERARIAALVIPPAWRDVWICADAAGHVQALGTDAAGRRQYLYHPGWRARRDRGKFTRALELAATLPHARRRVTITLRECGDERSHVLAAAFRLLDTGAPRIGSARYLERHGSRGLTTLQRRHATIAGTVVTLSFTGKARKRALIEIDDEDLAAAVRNLIDGRATGTLLAYRDGRRRVPLTPRDVNDHVRELTAGMYTAKDFRTLHGTIVAATTLAQLGPVSSKKDRRDAERFAVRATATALGNTEAVARSSYIDPRVFSRYRRGDVMDLSRAPESAVRALLTGRER</sequence>
<evidence type="ECO:0000256" key="3">
    <source>
        <dbReference type="ARBA" id="ARBA00012891"/>
    </source>
</evidence>
<evidence type="ECO:0000256" key="1">
    <source>
        <dbReference type="ARBA" id="ARBA00000213"/>
    </source>
</evidence>
<evidence type="ECO:0000259" key="7">
    <source>
        <dbReference type="Pfam" id="PF01028"/>
    </source>
</evidence>
<feature type="domain" description="DNA topoisomerase IB N-terminal" evidence="8">
    <location>
        <begin position="24"/>
        <end position="71"/>
    </location>
</feature>
<evidence type="ECO:0000256" key="6">
    <source>
        <dbReference type="ARBA" id="ARBA00023235"/>
    </source>
</evidence>
<dbReference type="InterPro" id="IPR001631">
    <property type="entry name" value="TopoI"/>
</dbReference>
<dbReference type="SUPFAM" id="SSF56349">
    <property type="entry name" value="DNA breaking-rejoining enzymes"/>
    <property type="match status" value="1"/>
</dbReference>
<evidence type="ECO:0000313" key="10">
    <source>
        <dbReference type="Proteomes" id="UP001597042"/>
    </source>
</evidence>
<dbReference type="Pfam" id="PF21338">
    <property type="entry name" value="Top1B_N_bact"/>
    <property type="match status" value="1"/>
</dbReference>
<dbReference type="PRINTS" id="PR00416">
    <property type="entry name" value="EUTPISMRASEI"/>
</dbReference>
<dbReference type="PROSITE" id="PS52038">
    <property type="entry name" value="TOPO_IB_2"/>
    <property type="match status" value="1"/>
</dbReference>
<dbReference type="InterPro" id="IPR014711">
    <property type="entry name" value="TopoI_cat_a-hlx-sub_euk"/>
</dbReference>
<dbReference type="EC" id="5.6.2.1" evidence="3"/>
<organism evidence="9 10">
    <name type="scientific">Microbacterium koreense</name>
    <dbReference type="NCBI Taxonomy" id="323761"/>
    <lineage>
        <taxon>Bacteria</taxon>
        <taxon>Bacillati</taxon>
        <taxon>Actinomycetota</taxon>
        <taxon>Actinomycetes</taxon>
        <taxon>Micrococcales</taxon>
        <taxon>Microbacteriaceae</taxon>
        <taxon>Microbacterium</taxon>
    </lineage>
</organism>
<keyword evidence="6" id="KW-0413">Isomerase</keyword>
<dbReference type="Proteomes" id="UP001597042">
    <property type="component" value="Unassembled WGS sequence"/>
</dbReference>
<keyword evidence="10" id="KW-1185">Reference proteome</keyword>
<protein>
    <recommendedName>
        <fullName evidence="3">DNA topoisomerase</fullName>
        <ecNumber evidence="3">5.6.2.1</ecNumber>
    </recommendedName>
</protein>
<evidence type="ECO:0000256" key="5">
    <source>
        <dbReference type="ARBA" id="ARBA00023125"/>
    </source>
</evidence>
<dbReference type="InterPro" id="IPR035447">
    <property type="entry name" value="DNA_topo_I_N_sf"/>
</dbReference>
<dbReference type="SUPFAM" id="SSF55869">
    <property type="entry name" value="DNA topoisomerase I domain"/>
    <property type="match status" value="1"/>
</dbReference>
<proteinExistence type="inferred from homology"/>